<comment type="caution">
    <text evidence="1">The sequence shown here is derived from an EMBL/GenBank/DDBJ whole genome shotgun (WGS) entry which is preliminary data.</text>
</comment>
<sequence length="386" mass="44319">MGGQAFAKAGPNGSPLNVPRMPLETYEKMAAVVKTELEHIFRHVDFPREAPGKHDFGDIDVLVEGSIGPWTHQSIKEAIGGLYHLNHGGTHTYAVPHPDITEAYVQVDVEISPGNDTSAGPELFEWTMFMKSDSDLMQIIGICHRSLGLTCNDKGFHVRVEQLEPYNKQKSLLFLTRDPDKAIAFYGLDVFKYKCGFETEDELFDWISQGQFFSRTMFRERTEKANDRQRLRKRPMYGRFIEEYMPAHPEAGTDGREWTREEVLGKALDTFQKHEQYHAMIKEHEIRENEMDLWRRIKEHLPLEGKSLGFALKGLKRWVDFKDGQPYILSEPILEDHIIWSRVTSNEDQLMAWITLNYAQVKALEKARSVSCSHDSVTESSKSAAL</sequence>
<protein>
    <submittedName>
        <fullName evidence="1">Uncharacterized protein</fullName>
    </submittedName>
</protein>
<proteinExistence type="predicted"/>
<dbReference type="EMBL" id="ML986582">
    <property type="protein sequence ID" value="KAF2269578.1"/>
    <property type="molecule type" value="Genomic_DNA"/>
</dbReference>
<evidence type="ECO:0000313" key="1">
    <source>
        <dbReference type="EMBL" id="KAF2269578.1"/>
    </source>
</evidence>
<gene>
    <name evidence="1" type="ORF">CC78DRAFT_529314</name>
</gene>
<keyword evidence="2" id="KW-1185">Reference proteome</keyword>
<dbReference type="OrthoDB" id="4708870at2759"/>
<evidence type="ECO:0000313" key="2">
    <source>
        <dbReference type="Proteomes" id="UP000800093"/>
    </source>
</evidence>
<dbReference type="Proteomes" id="UP000800093">
    <property type="component" value="Unassembled WGS sequence"/>
</dbReference>
<reference evidence="2" key="1">
    <citation type="journal article" date="2020" name="Stud. Mycol.">
        <title>101 Dothideomycetes genomes: A test case for predicting lifestyles and emergence of pathogens.</title>
        <authorList>
            <person name="Haridas S."/>
            <person name="Albert R."/>
            <person name="Binder M."/>
            <person name="Bloem J."/>
            <person name="LaButti K."/>
            <person name="Salamov A."/>
            <person name="Andreopoulos B."/>
            <person name="Baker S."/>
            <person name="Barry K."/>
            <person name="Bills G."/>
            <person name="Bluhm B."/>
            <person name="Cannon C."/>
            <person name="Castanera R."/>
            <person name="Culley D."/>
            <person name="Daum C."/>
            <person name="Ezra D."/>
            <person name="Gonzalez J."/>
            <person name="Henrissat B."/>
            <person name="Kuo A."/>
            <person name="Liang C."/>
            <person name="Lipzen A."/>
            <person name="Lutzoni F."/>
            <person name="Magnuson J."/>
            <person name="Mondo S."/>
            <person name="Nolan M."/>
            <person name="Ohm R."/>
            <person name="Pangilinan J."/>
            <person name="Park H.-J."/>
            <person name="Ramirez L."/>
            <person name="Alfaro M."/>
            <person name="Sun H."/>
            <person name="Tritt A."/>
            <person name="Yoshinaga Y."/>
            <person name="Zwiers L.-H."/>
            <person name="Turgeon B."/>
            <person name="Goodwin S."/>
            <person name="Spatafora J."/>
            <person name="Crous P."/>
            <person name="Grigoriev I."/>
        </authorList>
    </citation>
    <scope>NUCLEOTIDE SEQUENCE [LARGE SCALE GENOMIC DNA]</scope>
    <source>
        <strain evidence="2">CBS 304.66</strain>
    </source>
</reference>
<accession>A0A9P4NAF8</accession>
<name>A0A9P4NAF8_9PLEO</name>
<organism evidence="1 2">
    <name type="scientific">Lojkania enalia</name>
    <dbReference type="NCBI Taxonomy" id="147567"/>
    <lineage>
        <taxon>Eukaryota</taxon>
        <taxon>Fungi</taxon>
        <taxon>Dikarya</taxon>
        <taxon>Ascomycota</taxon>
        <taxon>Pezizomycotina</taxon>
        <taxon>Dothideomycetes</taxon>
        <taxon>Pleosporomycetidae</taxon>
        <taxon>Pleosporales</taxon>
        <taxon>Pleosporales incertae sedis</taxon>
        <taxon>Lojkania</taxon>
    </lineage>
</organism>
<dbReference type="AlphaFoldDB" id="A0A9P4NAF8"/>